<proteinExistence type="predicted"/>
<name>A0A7G2CGQ7_9TRYP</name>
<evidence type="ECO:0000313" key="2">
    <source>
        <dbReference type="Proteomes" id="UP000515908"/>
    </source>
</evidence>
<dbReference type="EMBL" id="LR877154">
    <property type="protein sequence ID" value="CAD2218064.1"/>
    <property type="molecule type" value="Genomic_DNA"/>
</dbReference>
<dbReference type="SUPFAM" id="SSF69322">
    <property type="entry name" value="Tricorn protease domain 2"/>
    <property type="match status" value="1"/>
</dbReference>
<keyword evidence="2" id="KW-1185">Reference proteome</keyword>
<evidence type="ECO:0008006" key="3">
    <source>
        <dbReference type="Google" id="ProtNLM"/>
    </source>
</evidence>
<accession>A0A7G2CGQ7</accession>
<evidence type="ECO:0000313" key="1">
    <source>
        <dbReference type="EMBL" id="CAD2218064.1"/>
    </source>
</evidence>
<sequence length="351" mass="38495">MNASYEDTVREYECAPSECVHCFVATAIGVWWCSTHRQLFFWDREAEEPLNLLELPEVPSLLAATDEGGLLTVGVSHATLYQLHIVEEEDEESGETSIAYEVETVGTVTCSVQGAVTAELYSDGSIAAVTTADGLVLLNFSLFLSPEERSRDEEVSVSFSCEAFFQSPQCARCCFLAPDRLALISATNHLVVVTPDFRQRQVGLERDGQMIVLGPHVPLSMSCHDNVLVVGLSDGTVRLIQASTLKVFKTFDIIKELEAVVSAGTTADANPKPWQIRKKNVSQQILDKKSPSAQVNFHPVVESTAVGDRLITVATPDAVVLIVKDSLEIDKSCISFVHDLPFYRKWGATLQ</sequence>
<dbReference type="VEuPathDB" id="TriTrypDB:ADEAN_000555000"/>
<dbReference type="AlphaFoldDB" id="A0A7G2CGQ7"/>
<protein>
    <recommendedName>
        <fullName evidence="3">Nucleoporin Nup133/Nup155-like N-terminal domain-containing protein</fullName>
    </recommendedName>
</protein>
<dbReference type="OrthoDB" id="20669at2759"/>
<reference evidence="1 2" key="1">
    <citation type="submission" date="2020-08" db="EMBL/GenBank/DDBJ databases">
        <authorList>
            <person name="Newling K."/>
            <person name="Davey J."/>
            <person name="Forrester S."/>
        </authorList>
    </citation>
    <scope>NUCLEOTIDE SEQUENCE [LARGE SCALE GENOMIC DNA]</scope>
    <source>
        <strain evidence="2">Crithidia deanei Carvalho (ATCC PRA-265)</strain>
    </source>
</reference>
<organism evidence="1 2">
    <name type="scientific">Angomonas deanei</name>
    <dbReference type="NCBI Taxonomy" id="59799"/>
    <lineage>
        <taxon>Eukaryota</taxon>
        <taxon>Discoba</taxon>
        <taxon>Euglenozoa</taxon>
        <taxon>Kinetoplastea</taxon>
        <taxon>Metakinetoplastina</taxon>
        <taxon>Trypanosomatida</taxon>
        <taxon>Trypanosomatidae</taxon>
        <taxon>Strigomonadinae</taxon>
        <taxon>Angomonas</taxon>
    </lineage>
</organism>
<dbReference type="InterPro" id="IPR015943">
    <property type="entry name" value="WD40/YVTN_repeat-like_dom_sf"/>
</dbReference>
<dbReference type="Proteomes" id="UP000515908">
    <property type="component" value="Chromosome 10"/>
</dbReference>
<dbReference type="Gene3D" id="2.130.10.10">
    <property type="entry name" value="YVTN repeat-like/Quinoprotein amine dehydrogenase"/>
    <property type="match status" value="1"/>
</dbReference>
<gene>
    <name evidence="1" type="ORF">ADEAN_000555000</name>
</gene>